<keyword evidence="3" id="KW-0411">Iron-sulfur</keyword>
<accession>A0A9D9DKE0</accession>
<gene>
    <name evidence="5" type="primary">hemW</name>
    <name evidence="5" type="ORF">IAC61_05670</name>
</gene>
<dbReference type="Pfam" id="PF04055">
    <property type="entry name" value="Radical_SAM"/>
    <property type="match status" value="1"/>
</dbReference>
<evidence type="ECO:0000259" key="4">
    <source>
        <dbReference type="PROSITE" id="PS51918"/>
    </source>
</evidence>
<protein>
    <recommendedName>
        <fullName evidence="2 3">Heme chaperone HemW</fullName>
    </recommendedName>
</protein>
<sequence>MREKALYVHIPFCQGICPYCDFNKTLYRPEWGKRFASKLLGEIAALTGPFSSIYLGGGTPTCLALPLLGQILSALRGLLEEGGEFDIEGNPESFDGPLCRLLYDSGITRVSIGAQSSQDAILHSLGRRHRHEDTVRAVMNLLSSGIDNINLDLIYASPNSSVHTATVDAKAFSALPITHVSAYSLILEKGTYFSFSGVKELSQDEQGAQFEAIEGVLSRHGMSRYEVSSFCKKGRECAHNLAYWEDKPYLALGPGASGYDGNAHYSIKRGLFEYFEYGSRRVYEEEREKDKIEIFLLTNLRLAKGFELNRFRLLFGKAELQTLLEKAKPMAEAGLLRISSGRLSPTNRGLNLLDSVLVSLF</sequence>
<evidence type="ECO:0000256" key="3">
    <source>
        <dbReference type="RuleBase" id="RU364116"/>
    </source>
</evidence>
<comment type="caution">
    <text evidence="5">The sequence shown here is derived from an EMBL/GenBank/DDBJ whole genome shotgun (WGS) entry which is preliminary data.</text>
</comment>
<name>A0A9D9DKE0_9FIRM</name>
<dbReference type="InterPro" id="IPR010723">
    <property type="entry name" value="HemN_C"/>
</dbReference>
<comment type="subcellular location">
    <subcellularLocation>
        <location evidence="3">Cytoplasm</location>
    </subcellularLocation>
</comment>
<evidence type="ECO:0000313" key="5">
    <source>
        <dbReference type="EMBL" id="MBO8426779.1"/>
    </source>
</evidence>
<dbReference type="SUPFAM" id="SSF102114">
    <property type="entry name" value="Radical SAM enzymes"/>
    <property type="match status" value="1"/>
</dbReference>
<reference evidence="5" key="1">
    <citation type="submission" date="2020-10" db="EMBL/GenBank/DDBJ databases">
        <authorList>
            <person name="Gilroy R."/>
        </authorList>
    </citation>
    <scope>NUCLEOTIDE SEQUENCE</scope>
    <source>
        <strain evidence="5">17113</strain>
    </source>
</reference>
<dbReference type="InterPro" id="IPR004559">
    <property type="entry name" value="HemW-like"/>
</dbReference>
<dbReference type="SFLD" id="SFLDF00562">
    <property type="entry name" value="HemN-like__clustered_with_heat"/>
    <property type="match status" value="1"/>
</dbReference>
<dbReference type="Pfam" id="PF06969">
    <property type="entry name" value="HemN_C"/>
    <property type="match status" value="1"/>
</dbReference>
<dbReference type="EMBL" id="JADINA010000036">
    <property type="protein sequence ID" value="MBO8426779.1"/>
    <property type="molecule type" value="Genomic_DNA"/>
</dbReference>
<dbReference type="PROSITE" id="PS51918">
    <property type="entry name" value="RADICAL_SAM"/>
    <property type="match status" value="1"/>
</dbReference>
<keyword evidence="3" id="KW-0143">Chaperone</keyword>
<dbReference type="AlphaFoldDB" id="A0A9D9DKE0"/>
<keyword evidence="3" id="KW-0479">Metal-binding</keyword>
<dbReference type="GO" id="GO:0004109">
    <property type="term" value="F:coproporphyrinogen oxidase activity"/>
    <property type="evidence" value="ECO:0007669"/>
    <property type="project" value="InterPro"/>
</dbReference>
<organism evidence="5 6">
    <name type="scientific">Candidatus Alloenteromonas pullistercoris</name>
    <dbReference type="NCBI Taxonomy" id="2840785"/>
    <lineage>
        <taxon>Bacteria</taxon>
        <taxon>Bacillati</taxon>
        <taxon>Bacillota</taxon>
        <taxon>Bacillota incertae sedis</taxon>
        <taxon>Candidatus Alloenteromonas</taxon>
    </lineage>
</organism>
<keyword evidence="3" id="KW-0963">Cytoplasm</keyword>
<evidence type="ECO:0000256" key="1">
    <source>
        <dbReference type="ARBA" id="ARBA00006100"/>
    </source>
</evidence>
<keyword evidence="3" id="KW-0004">4Fe-4S</keyword>
<dbReference type="InterPro" id="IPR058240">
    <property type="entry name" value="rSAM_sf"/>
</dbReference>
<dbReference type="PANTHER" id="PTHR13932">
    <property type="entry name" value="COPROPORPHYRINIGEN III OXIDASE"/>
    <property type="match status" value="1"/>
</dbReference>
<evidence type="ECO:0000313" key="6">
    <source>
        <dbReference type="Proteomes" id="UP000823634"/>
    </source>
</evidence>
<dbReference type="InterPro" id="IPR006638">
    <property type="entry name" value="Elp3/MiaA/NifB-like_rSAM"/>
</dbReference>
<dbReference type="GO" id="GO:0046872">
    <property type="term" value="F:metal ion binding"/>
    <property type="evidence" value="ECO:0007669"/>
    <property type="project" value="UniProtKB-UniRule"/>
</dbReference>
<dbReference type="SFLD" id="SFLDG01065">
    <property type="entry name" value="anaerobic_coproporphyrinogen-I"/>
    <property type="match status" value="1"/>
</dbReference>
<dbReference type="InterPro" id="IPR034505">
    <property type="entry name" value="Coproporphyrinogen-III_oxidase"/>
</dbReference>
<keyword evidence="3" id="KW-0408">Iron</keyword>
<dbReference type="Gene3D" id="3.30.750.200">
    <property type="match status" value="1"/>
</dbReference>
<evidence type="ECO:0000256" key="2">
    <source>
        <dbReference type="ARBA" id="ARBA00017228"/>
    </source>
</evidence>
<dbReference type="GO" id="GO:0006779">
    <property type="term" value="P:porphyrin-containing compound biosynthetic process"/>
    <property type="evidence" value="ECO:0007669"/>
    <property type="project" value="InterPro"/>
</dbReference>
<feature type="domain" description="Radical SAM core" evidence="4">
    <location>
        <begin position="1"/>
        <end position="223"/>
    </location>
</feature>
<dbReference type="SFLD" id="SFLDS00029">
    <property type="entry name" value="Radical_SAM"/>
    <property type="match status" value="1"/>
</dbReference>
<dbReference type="NCBIfam" id="TIGR00539">
    <property type="entry name" value="hemN_rel"/>
    <property type="match status" value="1"/>
</dbReference>
<dbReference type="GO" id="GO:0005737">
    <property type="term" value="C:cytoplasm"/>
    <property type="evidence" value="ECO:0007669"/>
    <property type="project" value="UniProtKB-SubCell"/>
</dbReference>
<dbReference type="Proteomes" id="UP000823634">
    <property type="component" value="Unassembled WGS sequence"/>
</dbReference>
<dbReference type="GO" id="GO:0051539">
    <property type="term" value="F:4 iron, 4 sulfur cluster binding"/>
    <property type="evidence" value="ECO:0007669"/>
    <property type="project" value="UniProtKB-UniRule"/>
</dbReference>
<comment type="similarity">
    <text evidence="1">Belongs to the anaerobic coproporphyrinogen-III oxidase family. HemW subfamily.</text>
</comment>
<dbReference type="InterPro" id="IPR007197">
    <property type="entry name" value="rSAM"/>
</dbReference>
<dbReference type="SMART" id="SM00729">
    <property type="entry name" value="Elp3"/>
    <property type="match status" value="1"/>
</dbReference>
<proteinExistence type="inferred from homology"/>
<comment type="function">
    <text evidence="3">Probably acts as a heme chaperone, transferring heme to an unknown acceptor. Binds one molecule of heme per monomer, possibly covalently. Binds 1 [4Fe-4S] cluster. The cluster is coordinated with 3 cysteines and an exchangeable S-adenosyl-L-methionine.</text>
</comment>
<reference evidence="5" key="2">
    <citation type="journal article" date="2021" name="PeerJ">
        <title>Extensive microbial diversity within the chicken gut microbiome revealed by metagenomics and culture.</title>
        <authorList>
            <person name="Gilroy R."/>
            <person name="Ravi A."/>
            <person name="Getino M."/>
            <person name="Pursley I."/>
            <person name="Horton D.L."/>
            <person name="Alikhan N.F."/>
            <person name="Baker D."/>
            <person name="Gharbi K."/>
            <person name="Hall N."/>
            <person name="Watson M."/>
            <person name="Adriaenssens E.M."/>
            <person name="Foster-Nyarko E."/>
            <person name="Jarju S."/>
            <person name="Secka A."/>
            <person name="Antonio M."/>
            <person name="Oren A."/>
            <person name="Chaudhuri R.R."/>
            <person name="La Ragione R."/>
            <person name="Hildebrand F."/>
            <person name="Pallen M.J."/>
        </authorList>
    </citation>
    <scope>NUCLEOTIDE SEQUENCE</scope>
    <source>
        <strain evidence="5">17113</strain>
    </source>
</reference>
<dbReference type="PANTHER" id="PTHR13932:SF5">
    <property type="entry name" value="RADICAL S-ADENOSYL METHIONINE DOMAIN-CONTAINING PROTEIN 1, MITOCHONDRIAL"/>
    <property type="match status" value="1"/>
</dbReference>
<keyword evidence="3" id="KW-0949">S-adenosyl-L-methionine</keyword>
<keyword evidence="3" id="KW-0349">Heme</keyword>